<dbReference type="EMBL" id="JAZIBG010000049">
    <property type="protein sequence ID" value="MEF7616808.1"/>
    <property type="molecule type" value="Genomic_DNA"/>
</dbReference>
<feature type="transmembrane region" description="Helical" evidence="1">
    <location>
        <begin position="56"/>
        <end position="80"/>
    </location>
</feature>
<evidence type="ECO:0000313" key="2">
    <source>
        <dbReference type="EMBL" id="MEF7616808.1"/>
    </source>
</evidence>
<keyword evidence="1" id="KW-0812">Transmembrane</keyword>
<name>A0AAW9QK98_9BURK</name>
<organism evidence="2 3">
    <name type="scientific">Aquincola agrisoli</name>
    <dbReference type="NCBI Taxonomy" id="3119538"/>
    <lineage>
        <taxon>Bacteria</taxon>
        <taxon>Pseudomonadati</taxon>
        <taxon>Pseudomonadota</taxon>
        <taxon>Betaproteobacteria</taxon>
        <taxon>Burkholderiales</taxon>
        <taxon>Sphaerotilaceae</taxon>
        <taxon>Aquincola</taxon>
    </lineage>
</organism>
<feature type="transmembrane region" description="Helical" evidence="1">
    <location>
        <begin position="29"/>
        <end position="50"/>
    </location>
</feature>
<reference evidence="2 3" key="1">
    <citation type="submission" date="2024-02" db="EMBL/GenBank/DDBJ databases">
        <title>Genome sequence of Aquincola sp. MAHUQ-54.</title>
        <authorList>
            <person name="Huq M.A."/>
        </authorList>
    </citation>
    <scope>NUCLEOTIDE SEQUENCE [LARGE SCALE GENOMIC DNA]</scope>
    <source>
        <strain evidence="2 3">MAHUQ-54</strain>
    </source>
</reference>
<sequence>MNLLARRDPLAALGRLLGSVEAVRNGRALFALLLTFSTAGLLLAMAGASLARDDGLWTVLQAGAALTVAFYGSNATGLLLMDQARGLPVREVADAFQHALRSAHRLLVVVVLVSLLVAALVAAVSAGLFVARLPVAGPFVFALVVPAGVLLLGLGALVLAGVVGPLAAPAVWSGRSVRSTLRLLFVQARERLLFMALLMSALGALTAAVAALSTFVVVTGGRIVAALAVLVTGVDVPAQQLMAGLFGFGLRSLGPAGAPVTQTPHGVGALVGGGMVFVLALVVPGLVYLRGVCALYLSVAEDDEPTDMPV</sequence>
<gene>
    <name evidence="2" type="ORF">V4F39_23035</name>
</gene>
<keyword evidence="3" id="KW-1185">Reference proteome</keyword>
<comment type="caution">
    <text evidence="2">The sequence shown here is derived from an EMBL/GenBank/DDBJ whole genome shotgun (WGS) entry which is preliminary data.</text>
</comment>
<keyword evidence="1" id="KW-0472">Membrane</keyword>
<feature type="transmembrane region" description="Helical" evidence="1">
    <location>
        <begin position="192"/>
        <end position="217"/>
    </location>
</feature>
<keyword evidence="1" id="KW-1133">Transmembrane helix</keyword>
<protein>
    <submittedName>
        <fullName evidence="2">Uncharacterized protein</fullName>
    </submittedName>
</protein>
<dbReference type="AlphaFoldDB" id="A0AAW9QK98"/>
<feature type="transmembrane region" description="Helical" evidence="1">
    <location>
        <begin position="139"/>
        <end position="172"/>
    </location>
</feature>
<feature type="transmembrane region" description="Helical" evidence="1">
    <location>
        <begin position="106"/>
        <end position="133"/>
    </location>
</feature>
<evidence type="ECO:0000313" key="3">
    <source>
        <dbReference type="Proteomes" id="UP001336250"/>
    </source>
</evidence>
<feature type="transmembrane region" description="Helical" evidence="1">
    <location>
        <begin position="267"/>
        <end position="289"/>
    </location>
</feature>
<evidence type="ECO:0000256" key="1">
    <source>
        <dbReference type="SAM" id="Phobius"/>
    </source>
</evidence>
<accession>A0AAW9QK98</accession>
<proteinExistence type="predicted"/>
<dbReference type="Proteomes" id="UP001336250">
    <property type="component" value="Unassembled WGS sequence"/>
</dbReference>
<dbReference type="RefSeq" id="WP_332292404.1">
    <property type="nucleotide sequence ID" value="NZ_JAZIBG010000049.1"/>
</dbReference>